<name>A0A5S6QMH4_TRIMR</name>
<reference evidence="3" key="1">
    <citation type="submission" date="2019-12" db="UniProtKB">
        <authorList>
            <consortium name="WormBaseParasite"/>
        </authorList>
    </citation>
    <scope>IDENTIFICATION</scope>
</reference>
<organism evidence="2 3">
    <name type="scientific">Trichuris muris</name>
    <name type="common">Mouse whipworm</name>
    <dbReference type="NCBI Taxonomy" id="70415"/>
    <lineage>
        <taxon>Eukaryota</taxon>
        <taxon>Metazoa</taxon>
        <taxon>Ecdysozoa</taxon>
        <taxon>Nematoda</taxon>
        <taxon>Enoplea</taxon>
        <taxon>Dorylaimia</taxon>
        <taxon>Trichinellida</taxon>
        <taxon>Trichuridae</taxon>
        <taxon>Trichuris</taxon>
    </lineage>
</organism>
<evidence type="ECO:0000256" key="1">
    <source>
        <dbReference type="SAM" id="MobiDB-lite"/>
    </source>
</evidence>
<evidence type="ECO:0000313" key="3">
    <source>
        <dbReference type="WBParaSite" id="TMUE_2000008062.1"/>
    </source>
</evidence>
<sequence>MEMKSDTEGPVVALPYYCGIGEEVKRLGLSHKFRVYFKSSPNLRALIRNDMIKVSIDQTPGVVYEILCDCHASYIGETGNTLFRRIGEHITVVTRYKNAEQRLIGTQTGRRGRPPTLSPKESMDEAKRASAVVEHTSQYSLNLHPRIICRESMFHLRQMMESLFIRHNATINRDKGREVSEVWNTIISKSKCCTIPPGPPTQPINSDSDRLNYHNHRSLTTEPERSESSEG</sequence>
<accession>A0A5S6QMH4</accession>
<dbReference type="Proteomes" id="UP000046395">
    <property type="component" value="Unassembled WGS sequence"/>
</dbReference>
<evidence type="ECO:0000313" key="2">
    <source>
        <dbReference type="Proteomes" id="UP000046395"/>
    </source>
</evidence>
<dbReference type="AlphaFoldDB" id="A0A5S6QMH4"/>
<keyword evidence="2" id="KW-1185">Reference proteome</keyword>
<dbReference type="WBParaSite" id="TMUE_2000008062.1">
    <property type="protein sequence ID" value="TMUE_2000008062.1"/>
    <property type="gene ID" value="WBGene00300138"/>
</dbReference>
<proteinExistence type="predicted"/>
<feature type="region of interest" description="Disordered" evidence="1">
    <location>
        <begin position="105"/>
        <end position="125"/>
    </location>
</feature>
<protein>
    <submittedName>
        <fullName evidence="3">GIY-YIG domain-containing protein</fullName>
    </submittedName>
</protein>
<feature type="region of interest" description="Disordered" evidence="1">
    <location>
        <begin position="194"/>
        <end position="231"/>
    </location>
</feature>
<feature type="compositionally biased region" description="Basic and acidic residues" evidence="1">
    <location>
        <begin position="222"/>
        <end position="231"/>
    </location>
</feature>